<organism evidence="1 2">
    <name type="scientific">Cyclospora cayetanensis</name>
    <dbReference type="NCBI Taxonomy" id="88456"/>
    <lineage>
        <taxon>Eukaryota</taxon>
        <taxon>Sar</taxon>
        <taxon>Alveolata</taxon>
        <taxon>Apicomplexa</taxon>
        <taxon>Conoidasida</taxon>
        <taxon>Coccidia</taxon>
        <taxon>Eucoccidiorida</taxon>
        <taxon>Eimeriorina</taxon>
        <taxon>Eimeriidae</taxon>
        <taxon>Cyclospora</taxon>
    </lineage>
</organism>
<keyword evidence="2" id="KW-1185">Reference proteome</keyword>
<comment type="caution">
    <text evidence="1">The sequence shown here is derived from an EMBL/GenBank/DDBJ whole genome shotgun (WGS) entry which is preliminary data.</text>
</comment>
<reference evidence="1 2" key="1">
    <citation type="journal article" date="2016" name="BMC Genomics">
        <title>Comparative genomics reveals Cyclospora cayetanensis possesses coccidia-like metabolism and invasion components but unique surface antigens.</title>
        <authorList>
            <person name="Liu S."/>
            <person name="Wang L."/>
            <person name="Zheng H."/>
            <person name="Xu Z."/>
            <person name="Roellig D.M."/>
            <person name="Li N."/>
            <person name="Frace M.A."/>
            <person name="Tang K."/>
            <person name="Arrowood M.J."/>
            <person name="Moss D.M."/>
            <person name="Zhang L."/>
            <person name="Feng Y."/>
            <person name="Xiao L."/>
        </authorList>
    </citation>
    <scope>NUCLEOTIDE SEQUENCE [LARGE SCALE GENOMIC DNA]</scope>
    <source>
        <strain evidence="1 2">CHN_HEN01</strain>
    </source>
</reference>
<sequence>MSAHTHCALCLNYAVAALVTGQEANVLLKEALLQRLLQLLQLTLTAALPSVGPLAATFEACLPAATTPALTSPAKALQLFEASEEFPAFKRWRLHHQRQAPALTVAEQQRLMLQALVLVPASVLSLWGASQMPVAELPLPLARLRSLPVYLALSSSREALSLQHSVFCTPLLLSCVKPVGGLPLPTKIIHTIFPTLLLLQQATQVAELG</sequence>
<gene>
    <name evidence="1" type="ORF">cyc_06431</name>
</gene>
<dbReference type="VEuPathDB" id="ToxoDB:LOC34622599"/>
<evidence type="ECO:0000313" key="2">
    <source>
        <dbReference type="Proteomes" id="UP000095192"/>
    </source>
</evidence>
<dbReference type="Proteomes" id="UP000095192">
    <property type="component" value="Unassembled WGS sequence"/>
</dbReference>
<accession>A0A1D3CUF1</accession>
<name>A0A1D3CUF1_9EIME</name>
<dbReference type="AlphaFoldDB" id="A0A1D3CUF1"/>
<dbReference type="InParanoid" id="A0A1D3CUF1"/>
<dbReference type="VEuPathDB" id="ToxoDB:cyc_06431"/>
<dbReference type="EMBL" id="JROU02001918">
    <property type="protein sequence ID" value="OEH74826.1"/>
    <property type="molecule type" value="Genomic_DNA"/>
</dbReference>
<proteinExistence type="predicted"/>
<evidence type="ECO:0000313" key="1">
    <source>
        <dbReference type="EMBL" id="OEH74826.1"/>
    </source>
</evidence>
<protein>
    <submittedName>
        <fullName evidence="1">Uncharacterized protein</fullName>
    </submittedName>
</protein>